<accession>A0A1E5NET5</accession>
<dbReference type="Proteomes" id="UP000095247">
    <property type="component" value="Unassembled WGS sequence"/>
</dbReference>
<proteinExistence type="predicted"/>
<dbReference type="GO" id="GO:0016790">
    <property type="term" value="F:thiolester hydrolase activity"/>
    <property type="evidence" value="ECO:0007669"/>
    <property type="project" value="InterPro"/>
</dbReference>
<reference evidence="3 4" key="1">
    <citation type="submission" date="2016-08" db="EMBL/GenBank/DDBJ databases">
        <title>Characterization and recognition of Brachyspira hampsonii sp. nov., a novel intestinal spirochete that is pathogenic to pigs.</title>
        <authorList>
            <person name="Mirajkar N."/>
            <person name="La T."/>
            <person name="Phillips N."/>
            <person name="Hampson D."/>
            <person name="Gebhart C."/>
        </authorList>
    </citation>
    <scope>NUCLEOTIDE SEQUENCE [LARGE SCALE GENOMIC DNA]</scope>
    <source>
        <strain evidence="3 4">P280/1</strain>
    </source>
</reference>
<dbReference type="GO" id="GO:0006633">
    <property type="term" value="P:fatty acid biosynthetic process"/>
    <property type="evidence" value="ECO:0007669"/>
    <property type="project" value="InterPro"/>
</dbReference>
<dbReference type="Pfam" id="PF01643">
    <property type="entry name" value="Acyl-ACP_TE"/>
    <property type="match status" value="1"/>
</dbReference>
<dbReference type="SUPFAM" id="SSF54637">
    <property type="entry name" value="Thioesterase/thiol ester dehydrase-isomerase"/>
    <property type="match status" value="2"/>
</dbReference>
<feature type="domain" description="Acyl-ACP thioesterase N-terminal hotdog" evidence="1">
    <location>
        <begin position="2"/>
        <end position="128"/>
    </location>
</feature>
<organism evidence="3 4">
    <name type="scientific">Brachyspira hampsonii</name>
    <dbReference type="NCBI Taxonomy" id="1287055"/>
    <lineage>
        <taxon>Bacteria</taxon>
        <taxon>Pseudomonadati</taxon>
        <taxon>Spirochaetota</taxon>
        <taxon>Spirochaetia</taxon>
        <taxon>Brachyspirales</taxon>
        <taxon>Brachyspiraceae</taxon>
        <taxon>Brachyspira</taxon>
    </lineage>
</organism>
<dbReference type="EMBL" id="MDCO01000009">
    <property type="protein sequence ID" value="OEJ14655.1"/>
    <property type="molecule type" value="Genomic_DNA"/>
</dbReference>
<name>A0A1E5NET5_9SPIR</name>
<dbReference type="InterPro" id="IPR002864">
    <property type="entry name" value="Acyl-ACP_thioesterase_NHD"/>
</dbReference>
<dbReference type="AlphaFoldDB" id="A0A1E5NET5"/>
<sequence length="235" mass="27617">MYEMKTIVGTSQIDKDGLLKASSIFDMMQDCSFFQLDSDIELTEYFNENNISMFLVSRQVDIYKLPKYSDKVTIRTYVYECNEAYGYRNTFIYDENDNELAVCYAIGGFVDLSSGALIRVPSSFIENYKFDEKQEMNYLPRKIKADNSLLEEVDRFKVKKYCIDDNNHVNNARYIDMAIDYVDDYYKRIRIEYRVPAALGNIIVVKKAVIDDKILLKFDSEDNKTYAILEFSYRL</sequence>
<dbReference type="InterPro" id="IPR029069">
    <property type="entry name" value="HotDog_dom_sf"/>
</dbReference>
<dbReference type="InterPro" id="IPR049427">
    <property type="entry name" value="Acyl-ACP_TE_C"/>
</dbReference>
<evidence type="ECO:0000313" key="3">
    <source>
        <dbReference type="EMBL" id="OEJ14655.1"/>
    </source>
</evidence>
<dbReference type="RefSeq" id="WP_069726167.1">
    <property type="nucleotide sequence ID" value="NZ_MDCO01000009.1"/>
</dbReference>
<dbReference type="Gene3D" id="3.10.129.10">
    <property type="entry name" value="Hotdog Thioesterase"/>
    <property type="match status" value="1"/>
</dbReference>
<protein>
    <submittedName>
        <fullName evidence="3">Acyl-ACP thioesterase</fullName>
    </submittedName>
</protein>
<gene>
    <name evidence="3" type="ORF">BFL38_07375</name>
</gene>
<evidence type="ECO:0000313" key="4">
    <source>
        <dbReference type="Proteomes" id="UP000095247"/>
    </source>
</evidence>
<evidence type="ECO:0000259" key="2">
    <source>
        <dbReference type="Pfam" id="PF20791"/>
    </source>
</evidence>
<evidence type="ECO:0000259" key="1">
    <source>
        <dbReference type="Pfam" id="PF01643"/>
    </source>
</evidence>
<feature type="domain" description="Acyl-ACP thioesterase-like C-terminal" evidence="2">
    <location>
        <begin position="152"/>
        <end position="205"/>
    </location>
</feature>
<dbReference type="Pfam" id="PF20791">
    <property type="entry name" value="Acyl-ACP_TE_C"/>
    <property type="match status" value="1"/>
</dbReference>
<comment type="caution">
    <text evidence="3">The sequence shown here is derived from an EMBL/GenBank/DDBJ whole genome shotgun (WGS) entry which is preliminary data.</text>
</comment>